<keyword evidence="5" id="KW-1185">Reference proteome</keyword>
<reference evidence="4" key="1">
    <citation type="submission" date="2020-11" db="EMBL/GenBank/DDBJ databases">
        <authorList>
            <consortium name="DOE Joint Genome Institute"/>
            <person name="Ahrendt S."/>
            <person name="Riley R."/>
            <person name="Andreopoulos W."/>
            <person name="Labutti K."/>
            <person name="Pangilinan J."/>
            <person name="Ruiz-Duenas F.J."/>
            <person name="Barrasa J.M."/>
            <person name="Sanchez-Garcia M."/>
            <person name="Camarero S."/>
            <person name="Miyauchi S."/>
            <person name="Serrano A."/>
            <person name="Linde D."/>
            <person name="Babiker R."/>
            <person name="Drula E."/>
            <person name="Ayuso-Fernandez I."/>
            <person name="Pacheco R."/>
            <person name="Padilla G."/>
            <person name="Ferreira P."/>
            <person name="Barriuso J."/>
            <person name="Kellner H."/>
            <person name="Castanera R."/>
            <person name="Alfaro M."/>
            <person name="Ramirez L."/>
            <person name="Pisabarro A.G."/>
            <person name="Kuo A."/>
            <person name="Tritt A."/>
            <person name="Lipzen A."/>
            <person name="He G."/>
            <person name="Yan M."/>
            <person name="Ng V."/>
            <person name="Cullen D."/>
            <person name="Martin F."/>
            <person name="Rosso M.-N."/>
            <person name="Henrissat B."/>
            <person name="Hibbett D."/>
            <person name="Martinez A.T."/>
            <person name="Grigoriev I.V."/>
        </authorList>
    </citation>
    <scope>NUCLEOTIDE SEQUENCE</scope>
    <source>
        <strain evidence="4">MF-IS2</strain>
    </source>
</reference>
<dbReference type="GO" id="GO:0005975">
    <property type="term" value="P:carbohydrate metabolic process"/>
    <property type="evidence" value="ECO:0007669"/>
    <property type="project" value="InterPro"/>
</dbReference>
<dbReference type="GO" id="GO:0030248">
    <property type="term" value="F:cellulose binding"/>
    <property type="evidence" value="ECO:0007669"/>
    <property type="project" value="InterPro"/>
</dbReference>
<accession>A0A9P5X6Q4</accession>
<dbReference type="SUPFAM" id="SSF57180">
    <property type="entry name" value="Cellulose-binding domain"/>
    <property type="match status" value="1"/>
</dbReference>
<organism evidence="4 5">
    <name type="scientific">Macrolepiota fuliginosa MF-IS2</name>
    <dbReference type="NCBI Taxonomy" id="1400762"/>
    <lineage>
        <taxon>Eukaryota</taxon>
        <taxon>Fungi</taxon>
        <taxon>Dikarya</taxon>
        <taxon>Basidiomycota</taxon>
        <taxon>Agaricomycotina</taxon>
        <taxon>Agaricomycetes</taxon>
        <taxon>Agaricomycetidae</taxon>
        <taxon>Agaricales</taxon>
        <taxon>Agaricineae</taxon>
        <taxon>Agaricaceae</taxon>
        <taxon>Macrolepiota</taxon>
    </lineage>
</organism>
<evidence type="ECO:0000256" key="2">
    <source>
        <dbReference type="SAM" id="SignalP"/>
    </source>
</evidence>
<dbReference type="GO" id="GO:0005576">
    <property type="term" value="C:extracellular region"/>
    <property type="evidence" value="ECO:0007669"/>
    <property type="project" value="InterPro"/>
</dbReference>
<dbReference type="EMBL" id="MU151381">
    <property type="protein sequence ID" value="KAF9444371.1"/>
    <property type="molecule type" value="Genomic_DNA"/>
</dbReference>
<dbReference type="PROSITE" id="PS51164">
    <property type="entry name" value="CBM1_2"/>
    <property type="match status" value="1"/>
</dbReference>
<name>A0A9P5X6Q4_9AGAR</name>
<keyword evidence="1 2" id="KW-0732">Signal</keyword>
<proteinExistence type="predicted"/>
<dbReference type="SMART" id="SM00236">
    <property type="entry name" value="fCBD"/>
    <property type="match status" value="1"/>
</dbReference>
<evidence type="ECO:0000256" key="1">
    <source>
        <dbReference type="ARBA" id="ARBA00022729"/>
    </source>
</evidence>
<dbReference type="InterPro" id="IPR035971">
    <property type="entry name" value="CBD_sf"/>
</dbReference>
<evidence type="ECO:0000313" key="5">
    <source>
        <dbReference type="Proteomes" id="UP000807342"/>
    </source>
</evidence>
<dbReference type="AlphaFoldDB" id="A0A9P5X6Q4"/>
<dbReference type="InterPro" id="IPR000254">
    <property type="entry name" value="CBD"/>
</dbReference>
<evidence type="ECO:0000313" key="4">
    <source>
        <dbReference type="EMBL" id="KAF9444371.1"/>
    </source>
</evidence>
<sequence>MAVKFLQFTGLMFGLCTLAAQGQTTTTPDPTVPMYGICGGIACVPTCVTTCVDGAVCVVLNEFWSQCQPAPSPTVPPTPTESVL</sequence>
<comment type="caution">
    <text evidence="4">The sequence shown here is derived from an EMBL/GenBank/DDBJ whole genome shotgun (WGS) entry which is preliminary data.</text>
</comment>
<dbReference type="Proteomes" id="UP000807342">
    <property type="component" value="Unassembled WGS sequence"/>
</dbReference>
<feature type="signal peptide" evidence="2">
    <location>
        <begin position="1"/>
        <end position="22"/>
    </location>
</feature>
<feature type="chain" id="PRO_5040181118" description="CBM1 domain-containing protein" evidence="2">
    <location>
        <begin position="23"/>
        <end position="84"/>
    </location>
</feature>
<feature type="domain" description="CBM1" evidence="3">
    <location>
        <begin position="30"/>
        <end position="68"/>
    </location>
</feature>
<dbReference type="OrthoDB" id="2119228at2759"/>
<gene>
    <name evidence="4" type="ORF">P691DRAFT_763454</name>
</gene>
<protein>
    <recommendedName>
        <fullName evidence="3">CBM1 domain-containing protein</fullName>
    </recommendedName>
</protein>
<evidence type="ECO:0000259" key="3">
    <source>
        <dbReference type="PROSITE" id="PS51164"/>
    </source>
</evidence>